<feature type="transmembrane region" description="Helical" evidence="1">
    <location>
        <begin position="78"/>
        <end position="97"/>
    </location>
</feature>
<feature type="transmembrane region" description="Helical" evidence="1">
    <location>
        <begin position="37"/>
        <end position="58"/>
    </location>
</feature>
<keyword evidence="1" id="KW-1133">Transmembrane helix</keyword>
<keyword evidence="1" id="KW-0472">Membrane</keyword>
<dbReference type="Proteomes" id="UP000526033">
    <property type="component" value="Unassembled WGS sequence"/>
</dbReference>
<name>A0A7X9DJH3_UNCKA</name>
<evidence type="ECO:0000313" key="3">
    <source>
        <dbReference type="Proteomes" id="UP000526033"/>
    </source>
</evidence>
<reference evidence="2 3" key="1">
    <citation type="journal article" date="2020" name="Biotechnol. Biofuels">
        <title>New insights from the biogas microbiome by comprehensive genome-resolved metagenomics of nearly 1600 species originating from multiple anaerobic digesters.</title>
        <authorList>
            <person name="Campanaro S."/>
            <person name="Treu L."/>
            <person name="Rodriguez-R L.M."/>
            <person name="Kovalovszki A."/>
            <person name="Ziels R.M."/>
            <person name="Maus I."/>
            <person name="Zhu X."/>
            <person name="Kougias P.G."/>
            <person name="Basile A."/>
            <person name="Luo G."/>
            <person name="Schluter A."/>
            <person name="Konstantinidis K.T."/>
            <person name="Angelidaki I."/>
        </authorList>
    </citation>
    <scope>NUCLEOTIDE SEQUENCE [LARGE SCALE GENOMIC DNA]</scope>
    <source>
        <strain evidence="2">AS27yjCOA_165</strain>
    </source>
</reference>
<keyword evidence="1" id="KW-0812">Transmembrane</keyword>
<accession>A0A7X9DJH3</accession>
<sequence length="189" mass="21490">MSSFSSIIRNPKDLNYDGKDVDEQIVLVIRRSSITNLPWMLTAFLFAFMPFLVNPFVASLKVEGQQLISPTFLGATTLFWYLFTFGYFLACFLNWYFNILLISNKKIVDMDFHGITYKNISETMIDNIEDVTSNISGPVGTIFNIGNVYIQTAAEKREFEFSDVSDPSSIRDIISDLVANKRHNNHAAS</sequence>
<evidence type="ECO:0000313" key="2">
    <source>
        <dbReference type="EMBL" id="NMB69583.1"/>
    </source>
</evidence>
<comment type="caution">
    <text evidence="2">The sequence shown here is derived from an EMBL/GenBank/DDBJ whole genome shotgun (WGS) entry which is preliminary data.</text>
</comment>
<gene>
    <name evidence="2" type="ORF">GYA27_00045</name>
</gene>
<organism evidence="2 3">
    <name type="scientific">candidate division WWE3 bacterium</name>
    <dbReference type="NCBI Taxonomy" id="2053526"/>
    <lineage>
        <taxon>Bacteria</taxon>
        <taxon>Katanobacteria</taxon>
    </lineage>
</organism>
<dbReference type="EMBL" id="JAAZNL010000001">
    <property type="protein sequence ID" value="NMB69583.1"/>
    <property type="molecule type" value="Genomic_DNA"/>
</dbReference>
<dbReference type="AlphaFoldDB" id="A0A7X9DJH3"/>
<proteinExistence type="predicted"/>
<protein>
    <submittedName>
        <fullName evidence="2">PH domain-containing protein</fullName>
    </submittedName>
</protein>
<evidence type="ECO:0000256" key="1">
    <source>
        <dbReference type="SAM" id="Phobius"/>
    </source>
</evidence>